<keyword evidence="2" id="KW-1185">Reference proteome</keyword>
<proteinExistence type="predicted"/>
<dbReference type="Gene3D" id="3.40.50.300">
    <property type="entry name" value="P-loop containing nucleotide triphosphate hydrolases"/>
    <property type="match status" value="1"/>
</dbReference>
<protein>
    <submittedName>
        <fullName evidence="1">Sulfotransferase</fullName>
    </submittedName>
</protein>
<dbReference type="EMBL" id="JAROCY010000026">
    <property type="protein sequence ID" value="MDF8335384.1"/>
    <property type="molecule type" value="Genomic_DNA"/>
</dbReference>
<dbReference type="RefSeq" id="WP_277280347.1">
    <property type="nucleotide sequence ID" value="NZ_JAROCY010000026.1"/>
</dbReference>
<comment type="caution">
    <text evidence="1">The sequence shown here is derived from an EMBL/GenBank/DDBJ whole genome shotgun (WGS) entry which is preliminary data.</text>
</comment>
<accession>A0ABT6CN84</accession>
<name>A0ABT6CN84_9SPHN</name>
<dbReference type="PANTHER" id="PTHR36451:SF1">
    <property type="entry name" value="OMEGA-HYDROXY-BETA-DIHYDROMENAQUINONE-9 SULFOTRANSFERASE STF3"/>
    <property type="match status" value="1"/>
</dbReference>
<gene>
    <name evidence="1" type="ORF">POM99_19430</name>
</gene>
<evidence type="ECO:0000313" key="1">
    <source>
        <dbReference type="EMBL" id="MDF8335384.1"/>
    </source>
</evidence>
<sequence>MSMALSEHDARHIAAYRAGLAEWERPLAADGLIEQAQALTALSDWGGKRWEEDRFRHDFALLCKAIEDTGDLSPTGRRRSFTRLLTILISRLRYLDARKRSAGVDHQRIIAPLIGTGMPRAGTTFLHGLIAQDPEMRVARAFEAAIPVPLLENGRDRRAEIYEELIAWQGMTDPAMRTIHPFGANLPEECLFMQEGACTGFFGGLWNVPEFMAATADKTALAYRWQIGVMQYLQAQGDNRRWALKTPAHIMAWNELYLAFPDALVYVNHRDPARIVPSMASLLAALRGLFSDQHMDLEAIGREQLAIWAQTMNGYAAWRSGPGRDAQVVDVVFADLIADPIATVSRLYDAFGLRLSTAAREAMERHLEVDSHGKGPERKYSLEEFAMSDADIAAAFAPYLKQFDLAPQHRKRALSGTAAEG</sequence>
<reference evidence="1 2" key="1">
    <citation type="submission" date="2023-03" db="EMBL/GenBank/DDBJ databases">
        <title>Novosphingobium cyanobacteriorum sp. nov., isolated from a eutrophic reservoir during the Microcystis bloom period.</title>
        <authorList>
            <person name="Kang M."/>
            <person name="Le V."/>
            <person name="Ko S.-R."/>
            <person name="Lee S.-A."/>
            <person name="Ahn C.-Y."/>
        </authorList>
    </citation>
    <scope>NUCLEOTIDE SEQUENCE [LARGE SCALE GENOMIC DNA]</scope>
    <source>
        <strain evidence="1 2">HBC54</strain>
    </source>
</reference>
<dbReference type="InterPro" id="IPR052736">
    <property type="entry name" value="Stf3_sulfotransferase"/>
</dbReference>
<dbReference type="Pfam" id="PF13469">
    <property type="entry name" value="Sulfotransfer_3"/>
    <property type="match status" value="1"/>
</dbReference>
<dbReference type="SUPFAM" id="SSF52540">
    <property type="entry name" value="P-loop containing nucleoside triphosphate hydrolases"/>
    <property type="match status" value="1"/>
</dbReference>
<evidence type="ECO:0000313" key="2">
    <source>
        <dbReference type="Proteomes" id="UP001222770"/>
    </source>
</evidence>
<organism evidence="1 2">
    <name type="scientific">Novosphingobium cyanobacteriorum</name>
    <dbReference type="NCBI Taxonomy" id="3024215"/>
    <lineage>
        <taxon>Bacteria</taxon>
        <taxon>Pseudomonadati</taxon>
        <taxon>Pseudomonadota</taxon>
        <taxon>Alphaproteobacteria</taxon>
        <taxon>Sphingomonadales</taxon>
        <taxon>Sphingomonadaceae</taxon>
        <taxon>Novosphingobium</taxon>
    </lineage>
</organism>
<dbReference type="Proteomes" id="UP001222770">
    <property type="component" value="Unassembled WGS sequence"/>
</dbReference>
<dbReference type="InterPro" id="IPR027417">
    <property type="entry name" value="P-loop_NTPase"/>
</dbReference>
<dbReference type="PANTHER" id="PTHR36451">
    <property type="entry name" value="PAPS-DEPENDENT SULFOTRANSFERASE STF3"/>
    <property type="match status" value="1"/>
</dbReference>